<dbReference type="EMBL" id="KE123963">
    <property type="protein sequence ID" value="EPB87686.1"/>
    <property type="molecule type" value="Genomic_DNA"/>
</dbReference>
<keyword evidence="3" id="KW-1185">Reference proteome</keyword>
<evidence type="ECO:0000256" key="1">
    <source>
        <dbReference type="SAM" id="MobiDB-lite"/>
    </source>
</evidence>
<name>S2JBR9_MUCC1</name>
<dbReference type="InParanoid" id="S2JBR9"/>
<dbReference type="OrthoDB" id="2276979at2759"/>
<dbReference type="Proteomes" id="UP000014254">
    <property type="component" value="Unassembled WGS sequence"/>
</dbReference>
<organism evidence="2 3">
    <name type="scientific">Mucor circinelloides f. circinelloides (strain 1006PhL)</name>
    <name type="common">Mucormycosis agent</name>
    <name type="synonym">Calyptromyces circinelloides</name>
    <dbReference type="NCBI Taxonomy" id="1220926"/>
    <lineage>
        <taxon>Eukaryota</taxon>
        <taxon>Fungi</taxon>
        <taxon>Fungi incertae sedis</taxon>
        <taxon>Mucoromycota</taxon>
        <taxon>Mucoromycotina</taxon>
        <taxon>Mucoromycetes</taxon>
        <taxon>Mucorales</taxon>
        <taxon>Mucorineae</taxon>
        <taxon>Mucoraceae</taxon>
        <taxon>Mucor</taxon>
    </lineage>
</organism>
<evidence type="ECO:0000313" key="3">
    <source>
        <dbReference type="Proteomes" id="UP000014254"/>
    </source>
</evidence>
<gene>
    <name evidence="2" type="ORF">HMPREF1544_05467</name>
</gene>
<dbReference type="VEuPathDB" id="FungiDB:HMPREF1544_05467"/>
<dbReference type="eggNOG" id="ENOG502TANQ">
    <property type="taxonomic scope" value="Eukaryota"/>
</dbReference>
<proteinExistence type="predicted"/>
<feature type="compositionally biased region" description="Basic and acidic residues" evidence="1">
    <location>
        <begin position="18"/>
        <end position="34"/>
    </location>
</feature>
<evidence type="ECO:0008006" key="4">
    <source>
        <dbReference type="Google" id="ProtNLM"/>
    </source>
</evidence>
<accession>S2JBR9</accession>
<dbReference type="AlphaFoldDB" id="S2JBR9"/>
<evidence type="ECO:0000313" key="2">
    <source>
        <dbReference type="EMBL" id="EPB87686.1"/>
    </source>
</evidence>
<protein>
    <recommendedName>
        <fullName evidence="4">Tc1-like transposase DDE domain-containing protein</fullName>
    </recommendedName>
</protein>
<reference evidence="3" key="1">
    <citation type="submission" date="2013-05" db="EMBL/GenBank/DDBJ databases">
        <title>The Genome sequence of Mucor circinelloides f. circinelloides 1006PhL.</title>
        <authorList>
            <consortium name="The Broad Institute Genomics Platform"/>
            <person name="Cuomo C."/>
            <person name="Earl A."/>
            <person name="Findley K."/>
            <person name="Lee S.C."/>
            <person name="Walker B."/>
            <person name="Young S."/>
            <person name="Zeng Q."/>
            <person name="Gargeya S."/>
            <person name="Fitzgerald M."/>
            <person name="Haas B."/>
            <person name="Abouelleil A."/>
            <person name="Allen A.W."/>
            <person name="Alvarado L."/>
            <person name="Arachchi H.M."/>
            <person name="Berlin A.M."/>
            <person name="Chapman S.B."/>
            <person name="Gainer-Dewar J."/>
            <person name="Goldberg J."/>
            <person name="Griggs A."/>
            <person name="Gujja S."/>
            <person name="Hansen M."/>
            <person name="Howarth C."/>
            <person name="Imamovic A."/>
            <person name="Ireland A."/>
            <person name="Larimer J."/>
            <person name="McCowan C."/>
            <person name="Murphy C."/>
            <person name="Pearson M."/>
            <person name="Poon T.W."/>
            <person name="Priest M."/>
            <person name="Roberts A."/>
            <person name="Saif S."/>
            <person name="Shea T."/>
            <person name="Sisk P."/>
            <person name="Sykes S."/>
            <person name="Wortman J."/>
            <person name="Nusbaum C."/>
            <person name="Birren B."/>
        </authorList>
    </citation>
    <scope>NUCLEOTIDE SEQUENCE [LARGE SCALE GENOMIC DNA]</scope>
    <source>
        <strain evidence="3">1006PhL</strain>
    </source>
</reference>
<feature type="region of interest" description="Disordered" evidence="1">
    <location>
        <begin position="18"/>
        <end position="57"/>
    </location>
</feature>
<sequence>MGLHTTFTRKLVGEEQELKDTDIDEAASKKERNTIDPVIIERGYPPYSPELNPIEQS</sequence>